<dbReference type="AlphaFoldDB" id="A0A4P6JSB0"/>
<evidence type="ECO:0000256" key="11">
    <source>
        <dbReference type="ARBA" id="ARBA00033354"/>
    </source>
</evidence>
<dbReference type="NCBIfam" id="TIGR00636">
    <property type="entry name" value="PduO_Nterm"/>
    <property type="match status" value="1"/>
</dbReference>
<keyword evidence="17" id="KW-1185">Reference proteome</keyword>
<dbReference type="Pfam" id="PF01923">
    <property type="entry name" value="Cob_adeno_trans"/>
    <property type="match status" value="1"/>
</dbReference>
<name>A0A4P6JSB0_KTERU</name>
<comment type="catalytic activity">
    <reaction evidence="12 14">
        <text>2 cob(II)yrinate a,c diamide + reduced [electron-transfer flavoprotein] + 2 ATP = 2 adenosylcob(III)yrinate a,c-diamide + 2 triphosphate + oxidized [electron-transfer flavoprotein] + 3 H(+)</text>
        <dbReference type="Rhea" id="RHEA:11528"/>
        <dbReference type="Rhea" id="RHEA-COMP:10685"/>
        <dbReference type="Rhea" id="RHEA-COMP:10686"/>
        <dbReference type="ChEBI" id="CHEBI:15378"/>
        <dbReference type="ChEBI" id="CHEBI:18036"/>
        <dbReference type="ChEBI" id="CHEBI:30616"/>
        <dbReference type="ChEBI" id="CHEBI:57692"/>
        <dbReference type="ChEBI" id="CHEBI:58307"/>
        <dbReference type="ChEBI" id="CHEBI:58503"/>
        <dbReference type="ChEBI" id="CHEBI:58537"/>
        <dbReference type="EC" id="2.5.1.17"/>
    </reaction>
</comment>
<dbReference type="EC" id="2.5.1.17" evidence="3 14"/>
<keyword evidence="8 14" id="KW-0067">ATP-binding</keyword>
<evidence type="ECO:0000313" key="17">
    <source>
        <dbReference type="Proteomes" id="UP000290365"/>
    </source>
</evidence>
<evidence type="ECO:0000256" key="3">
    <source>
        <dbReference type="ARBA" id="ARBA00012454"/>
    </source>
</evidence>
<evidence type="ECO:0000313" key="16">
    <source>
        <dbReference type="EMBL" id="QBD78274.1"/>
    </source>
</evidence>
<evidence type="ECO:0000256" key="7">
    <source>
        <dbReference type="ARBA" id="ARBA00022741"/>
    </source>
</evidence>
<dbReference type="Gene3D" id="1.20.1200.10">
    <property type="entry name" value="Cobalamin adenosyltransferase-like"/>
    <property type="match status" value="1"/>
</dbReference>
<accession>A0A4P6JSB0</accession>
<dbReference type="EMBL" id="CP035758">
    <property type="protein sequence ID" value="QBD78274.1"/>
    <property type="molecule type" value="Genomic_DNA"/>
</dbReference>
<dbReference type="RefSeq" id="WP_129889327.1">
    <property type="nucleotide sequence ID" value="NZ_CP035758.1"/>
</dbReference>
<dbReference type="OrthoDB" id="9778896at2"/>
<evidence type="ECO:0000256" key="9">
    <source>
        <dbReference type="ARBA" id="ARBA00031529"/>
    </source>
</evidence>
<gene>
    <name evidence="16" type="ORF">EPA93_20635</name>
</gene>
<evidence type="ECO:0000256" key="2">
    <source>
        <dbReference type="ARBA" id="ARBA00007487"/>
    </source>
</evidence>
<feature type="domain" description="Cobalamin adenosyltransferase-like" evidence="15">
    <location>
        <begin position="5"/>
        <end position="169"/>
    </location>
</feature>
<dbReference type="GO" id="GO:0008817">
    <property type="term" value="F:corrinoid adenosyltransferase activity"/>
    <property type="evidence" value="ECO:0007669"/>
    <property type="project" value="UniProtKB-UniRule"/>
</dbReference>
<evidence type="ECO:0000259" key="15">
    <source>
        <dbReference type="Pfam" id="PF01923"/>
    </source>
</evidence>
<comment type="catalytic activity">
    <reaction evidence="13 14">
        <text>2 cob(II)alamin + reduced [electron-transfer flavoprotein] + 2 ATP = 2 adenosylcob(III)alamin + 2 triphosphate + oxidized [electron-transfer flavoprotein] + 3 H(+)</text>
        <dbReference type="Rhea" id="RHEA:28671"/>
        <dbReference type="Rhea" id="RHEA-COMP:10685"/>
        <dbReference type="Rhea" id="RHEA-COMP:10686"/>
        <dbReference type="ChEBI" id="CHEBI:15378"/>
        <dbReference type="ChEBI" id="CHEBI:16304"/>
        <dbReference type="ChEBI" id="CHEBI:18036"/>
        <dbReference type="ChEBI" id="CHEBI:18408"/>
        <dbReference type="ChEBI" id="CHEBI:30616"/>
        <dbReference type="ChEBI" id="CHEBI:57692"/>
        <dbReference type="ChEBI" id="CHEBI:58307"/>
        <dbReference type="EC" id="2.5.1.17"/>
    </reaction>
</comment>
<evidence type="ECO:0000256" key="14">
    <source>
        <dbReference type="RuleBase" id="RU366026"/>
    </source>
</evidence>
<organism evidence="16 17">
    <name type="scientific">Ktedonosporobacter rubrisoli</name>
    <dbReference type="NCBI Taxonomy" id="2509675"/>
    <lineage>
        <taxon>Bacteria</taxon>
        <taxon>Bacillati</taxon>
        <taxon>Chloroflexota</taxon>
        <taxon>Ktedonobacteria</taxon>
        <taxon>Ktedonobacterales</taxon>
        <taxon>Ktedonosporobacteraceae</taxon>
        <taxon>Ktedonosporobacter</taxon>
    </lineage>
</organism>
<evidence type="ECO:0000256" key="8">
    <source>
        <dbReference type="ARBA" id="ARBA00022840"/>
    </source>
</evidence>
<dbReference type="Proteomes" id="UP000290365">
    <property type="component" value="Chromosome"/>
</dbReference>
<evidence type="ECO:0000256" key="6">
    <source>
        <dbReference type="ARBA" id="ARBA00022679"/>
    </source>
</evidence>
<protein>
    <recommendedName>
        <fullName evidence="4 14">Corrinoid adenosyltransferase</fullName>
        <ecNumber evidence="3 14">2.5.1.17</ecNumber>
    </recommendedName>
    <alternativeName>
        <fullName evidence="9 14">Cob(II)alamin adenosyltransferase</fullName>
    </alternativeName>
    <alternativeName>
        <fullName evidence="11 14">Cob(II)yrinic acid a,c-diamide adenosyltransferase</fullName>
    </alternativeName>
    <alternativeName>
        <fullName evidence="10 14">Cobinamide/cobalamin adenosyltransferase</fullName>
    </alternativeName>
</protein>
<dbReference type="UniPathway" id="UPA00148">
    <property type="reaction ID" value="UER00233"/>
</dbReference>
<reference evidence="16 17" key="1">
    <citation type="submission" date="2019-01" db="EMBL/GenBank/DDBJ databases">
        <title>Ktedonosporobacter rubrisoli SCAWS-G2.</title>
        <authorList>
            <person name="Huang Y."/>
            <person name="Yan B."/>
        </authorList>
    </citation>
    <scope>NUCLEOTIDE SEQUENCE [LARGE SCALE GENOMIC DNA]</scope>
    <source>
        <strain evidence="16 17">SCAWS-G2</strain>
    </source>
</reference>
<comment type="pathway">
    <text evidence="1 14">Cofactor biosynthesis; adenosylcobalamin biosynthesis; adenosylcobalamin from cob(II)yrinate a,c-diamide: step 2/7.</text>
</comment>
<evidence type="ECO:0000256" key="12">
    <source>
        <dbReference type="ARBA" id="ARBA00048555"/>
    </source>
</evidence>
<evidence type="ECO:0000256" key="13">
    <source>
        <dbReference type="ARBA" id="ARBA00048692"/>
    </source>
</evidence>
<keyword evidence="5 14" id="KW-0169">Cobalamin biosynthesis</keyword>
<dbReference type="InterPro" id="IPR029499">
    <property type="entry name" value="PduO-typ"/>
</dbReference>
<evidence type="ECO:0000256" key="1">
    <source>
        <dbReference type="ARBA" id="ARBA00005121"/>
    </source>
</evidence>
<dbReference type="GO" id="GO:0005524">
    <property type="term" value="F:ATP binding"/>
    <property type="evidence" value="ECO:0007669"/>
    <property type="project" value="UniProtKB-UniRule"/>
</dbReference>
<evidence type="ECO:0000256" key="5">
    <source>
        <dbReference type="ARBA" id="ARBA00022573"/>
    </source>
</evidence>
<dbReference type="InterPro" id="IPR016030">
    <property type="entry name" value="CblAdoTrfase-like"/>
</dbReference>
<evidence type="ECO:0000256" key="10">
    <source>
        <dbReference type="ARBA" id="ARBA00033334"/>
    </source>
</evidence>
<dbReference type="KEGG" id="kbs:EPA93_20635"/>
<dbReference type="PANTHER" id="PTHR12213">
    <property type="entry name" value="CORRINOID ADENOSYLTRANSFERASE"/>
    <property type="match status" value="1"/>
</dbReference>
<dbReference type="PANTHER" id="PTHR12213:SF0">
    <property type="entry name" value="CORRINOID ADENOSYLTRANSFERASE MMAB"/>
    <property type="match status" value="1"/>
</dbReference>
<dbReference type="SUPFAM" id="SSF89028">
    <property type="entry name" value="Cobalamin adenosyltransferase-like"/>
    <property type="match status" value="1"/>
</dbReference>
<keyword evidence="6 14" id="KW-0808">Transferase</keyword>
<proteinExistence type="inferred from homology"/>
<sequence>MAKVTTGTGDTGYTGLLGAARVPKYDPRPDTFGTVDEATSALGLARAASKDQKVKNIIQQIQKELYLLMGELATPPENYEKMGLRMTAEHVQHLEQVEEELKQEVEIPNKFIIPGDTLDGAALDLARTVIRRAERMAVKLLHDGVIENTEVVRYLNRLSDLIFILARYIEVKSSLAELPE</sequence>
<keyword evidence="7 14" id="KW-0547">Nucleotide-binding</keyword>
<comment type="similarity">
    <text evidence="2 14">Belongs to the Cob(I)alamin adenosyltransferase family.</text>
</comment>
<evidence type="ECO:0000256" key="4">
    <source>
        <dbReference type="ARBA" id="ARBA00020963"/>
    </source>
</evidence>
<dbReference type="GO" id="GO:0009236">
    <property type="term" value="P:cobalamin biosynthetic process"/>
    <property type="evidence" value="ECO:0007669"/>
    <property type="project" value="UniProtKB-UniRule"/>
</dbReference>
<dbReference type="InterPro" id="IPR036451">
    <property type="entry name" value="CblAdoTrfase-like_sf"/>
</dbReference>